<feature type="transmembrane region" description="Helical" evidence="7">
    <location>
        <begin position="250"/>
        <end position="273"/>
    </location>
</feature>
<evidence type="ECO:0000313" key="10">
    <source>
        <dbReference type="Proteomes" id="UP000185490"/>
    </source>
</evidence>
<evidence type="ECO:0000256" key="2">
    <source>
        <dbReference type="ARBA" id="ARBA00006464"/>
    </source>
</evidence>
<evidence type="ECO:0000256" key="5">
    <source>
        <dbReference type="ARBA" id="ARBA00022989"/>
    </source>
</evidence>
<dbReference type="InterPro" id="IPR017475">
    <property type="entry name" value="EPS_sugar_tfrase"/>
</dbReference>
<feature type="domain" description="Bacterial sugar transferase" evidence="8">
    <location>
        <begin position="245"/>
        <end position="426"/>
    </location>
</feature>
<keyword evidence="6 7" id="KW-0472">Membrane</keyword>
<dbReference type="EMBL" id="CP007389">
    <property type="protein sequence ID" value="APT74040.1"/>
    <property type="molecule type" value="Genomic_DNA"/>
</dbReference>
<keyword evidence="5 7" id="KW-1133">Transmembrane helix</keyword>
<proteinExistence type="inferred from homology"/>
<comment type="subcellular location">
    <subcellularLocation>
        <location evidence="1">Membrane</location>
        <topology evidence="1">Multi-pass membrane protein</topology>
    </subcellularLocation>
</comment>
<protein>
    <submittedName>
        <fullName evidence="9">Polyprenyl glycosylphosphotransferase</fullName>
    </submittedName>
</protein>
<dbReference type="PANTHER" id="PTHR30576:SF0">
    <property type="entry name" value="UNDECAPRENYL-PHOSPHATE N-ACETYLGALACTOSAMINYL 1-PHOSPHATE TRANSFERASE-RELATED"/>
    <property type="match status" value="1"/>
</dbReference>
<feature type="transmembrane region" description="Helical" evidence="7">
    <location>
        <begin position="87"/>
        <end position="107"/>
    </location>
</feature>
<comment type="similarity">
    <text evidence="2">Belongs to the bacterial sugar transferase family.</text>
</comment>
<evidence type="ECO:0000256" key="4">
    <source>
        <dbReference type="ARBA" id="ARBA00022692"/>
    </source>
</evidence>
<gene>
    <name evidence="9" type="ORF">BW47_05690</name>
</gene>
<evidence type="ECO:0000256" key="3">
    <source>
        <dbReference type="ARBA" id="ARBA00022679"/>
    </source>
</evidence>
<keyword evidence="3" id="KW-0808">Transferase</keyword>
<name>A0ABN4UV56_9BACT</name>
<evidence type="ECO:0000256" key="1">
    <source>
        <dbReference type="ARBA" id="ARBA00004141"/>
    </source>
</evidence>
<evidence type="ECO:0000256" key="6">
    <source>
        <dbReference type="ARBA" id="ARBA00023136"/>
    </source>
</evidence>
<feature type="transmembrane region" description="Helical" evidence="7">
    <location>
        <begin position="58"/>
        <end position="75"/>
    </location>
</feature>
<feature type="transmembrane region" description="Helical" evidence="7">
    <location>
        <begin position="12"/>
        <end position="37"/>
    </location>
</feature>
<reference evidence="9 10" key="1">
    <citation type="submission" date="2014-02" db="EMBL/GenBank/DDBJ databases">
        <title>Diversity of Thermotogales isolates from hydrothermal vents.</title>
        <authorList>
            <person name="Haverkamp T.H.A."/>
            <person name="Lossouarn J."/>
            <person name="Geslin C."/>
            <person name="Nesbo C.L."/>
        </authorList>
    </citation>
    <scope>NUCLEOTIDE SEQUENCE [LARGE SCALE GENOMIC DNA]</scope>
    <source>
        <strain evidence="9 10">431</strain>
    </source>
</reference>
<dbReference type="Proteomes" id="UP000185490">
    <property type="component" value="Chromosome"/>
</dbReference>
<evidence type="ECO:0000313" key="9">
    <source>
        <dbReference type="EMBL" id="APT74040.1"/>
    </source>
</evidence>
<dbReference type="InterPro" id="IPR003362">
    <property type="entry name" value="Bact_transf"/>
</dbReference>
<sequence>MNRLPKYIDLSILFVINLFFFGYSWYIALVLSVVFFLGFYAFRSYDMEIMKSLNDSTIRIVAGVIFGSIILLILYPLFLENYINRNAFIYNFLISIVVFPIIHKIEYKLFEKRAKQRKYLVIGKKDEIGNILDEIQEKTLNKLYFVDYINPSPVKLDELINKEITEKKANKNNKTPAYDAILVTDPKLEEKVKDKLEEYKKMGIKIEYLPILVEKHLKRIPLKVVEKFKEHYSIIFNQEHESPAKRVVDVIVSLIALVIFSPFMLIIALGILIEDGRPVVFKQDRIGKDGKIFTMYKFRSMKNVEREKPLFADQEQDRITKVGKVIRKLRLDELPQFFNVLKGDMSVVGPRPEQKNFVEEFEKHITGYKYRHITKPGITGWAQIMYKYTSNIDETSKKLEYDLWYVKNDNVFINLKVIIQTLEAMVFKRGAM</sequence>
<accession>A0ABN4UV56</accession>
<dbReference type="NCBIfam" id="TIGR03025">
    <property type="entry name" value="EPS_sugtrans"/>
    <property type="match status" value="1"/>
</dbReference>
<organism evidence="9 10">
    <name type="scientific">Thermosipho melanesiensis</name>
    <dbReference type="NCBI Taxonomy" id="46541"/>
    <lineage>
        <taxon>Bacteria</taxon>
        <taxon>Thermotogati</taxon>
        <taxon>Thermotogota</taxon>
        <taxon>Thermotogae</taxon>
        <taxon>Thermotogales</taxon>
        <taxon>Fervidobacteriaceae</taxon>
        <taxon>Thermosipho</taxon>
    </lineage>
</organism>
<keyword evidence="10" id="KW-1185">Reference proteome</keyword>
<dbReference type="PANTHER" id="PTHR30576">
    <property type="entry name" value="COLANIC BIOSYNTHESIS UDP-GLUCOSE LIPID CARRIER TRANSFERASE"/>
    <property type="match status" value="1"/>
</dbReference>
<keyword evidence="4 7" id="KW-0812">Transmembrane</keyword>
<dbReference type="Pfam" id="PF02397">
    <property type="entry name" value="Bac_transf"/>
    <property type="match status" value="1"/>
</dbReference>
<evidence type="ECO:0000259" key="8">
    <source>
        <dbReference type="Pfam" id="PF02397"/>
    </source>
</evidence>
<evidence type="ECO:0000256" key="7">
    <source>
        <dbReference type="SAM" id="Phobius"/>
    </source>
</evidence>